<evidence type="ECO:0008006" key="3">
    <source>
        <dbReference type="Google" id="ProtNLM"/>
    </source>
</evidence>
<reference evidence="1 2" key="1">
    <citation type="journal article" date="2023" name="Antonie Van Leeuwenhoek">
        <title>Unveiling the genomic potential of a novel thermostable glycoside hydrolases producing Neobacillus sedimentimangrovi UE25.</title>
        <authorList>
            <person name="Ejaz U."/>
            <person name="Saleem F."/>
            <person name="Rashid R."/>
            <person name="Hasan K.A."/>
            <person name="Syed M.N."/>
            <person name="Sohail M."/>
        </authorList>
    </citation>
    <scope>NUCLEOTIDE SEQUENCE [LARGE SCALE GENOMIC DNA]</scope>
    <source>
        <strain evidence="1 2">UE25</strain>
    </source>
</reference>
<evidence type="ECO:0000313" key="2">
    <source>
        <dbReference type="Proteomes" id="UP001162836"/>
    </source>
</evidence>
<proteinExistence type="predicted"/>
<comment type="caution">
    <text evidence="1">The sequence shown here is derived from an EMBL/GenBank/DDBJ whole genome shotgun (WGS) entry which is preliminary data.</text>
</comment>
<dbReference type="Proteomes" id="UP001162836">
    <property type="component" value="Unassembled WGS sequence"/>
</dbReference>
<evidence type="ECO:0000313" key="1">
    <source>
        <dbReference type="EMBL" id="MCD4838986.1"/>
    </source>
</evidence>
<gene>
    <name evidence="1" type="ORF">LRS37_08875</name>
</gene>
<protein>
    <recommendedName>
        <fullName evidence="3">Lipoprotein</fullName>
    </recommendedName>
</protein>
<organism evidence="1 2">
    <name type="scientific">Neobacillus sedimentimangrovi</name>
    <dbReference type="NCBI Taxonomy" id="2699460"/>
    <lineage>
        <taxon>Bacteria</taxon>
        <taxon>Bacillati</taxon>
        <taxon>Bacillota</taxon>
        <taxon>Bacilli</taxon>
        <taxon>Bacillales</taxon>
        <taxon>Bacillaceae</taxon>
        <taxon>Neobacillus</taxon>
    </lineage>
</organism>
<sequence>MGFSYIQYKKSSVEQSVTKYLTTEKNISKNDIISSKPFIANLQGDKNWMVSIKLKNDDKTYYYYKSKNKVILESYVENGVEHVQ</sequence>
<dbReference type="EMBL" id="JAJODE010000021">
    <property type="protein sequence ID" value="MCD4838986.1"/>
    <property type="molecule type" value="Genomic_DNA"/>
</dbReference>
<name>A0ABS8QI96_9BACI</name>
<accession>A0ABS8QI96</accession>
<keyword evidence="2" id="KW-1185">Reference proteome</keyword>